<dbReference type="InterPro" id="IPR000764">
    <property type="entry name" value="Uridine_kinase-like"/>
</dbReference>
<dbReference type="GO" id="GO:0044211">
    <property type="term" value="P:CTP salvage"/>
    <property type="evidence" value="ECO:0007669"/>
    <property type="project" value="UniProtKB-UniPathway"/>
</dbReference>
<gene>
    <name evidence="7" type="ORF">DD236_03410</name>
</gene>
<keyword evidence="2 5" id="KW-0808">Transferase</keyword>
<dbReference type="PANTHER" id="PTHR10285">
    <property type="entry name" value="URIDINE KINASE"/>
    <property type="match status" value="1"/>
</dbReference>
<keyword evidence="4 5" id="KW-0418">Kinase</keyword>
<dbReference type="GO" id="GO:0044206">
    <property type="term" value="P:UMP salvage"/>
    <property type="evidence" value="ECO:0007669"/>
    <property type="project" value="UniProtKB-UniPathway"/>
</dbReference>
<sequence length="217" mass="24180">MNTLVIGIAGGTGSGKTTLTRALTDAFPGKTSVIYHDNYYRAFPDLTYEERKRINWDSPDVFDTALMAAQLRKLISGQAIESPIYDYSIYNPSDQTEHIEPADVVIVEGILIFADPTICSLLDIKLFVDTDADVRILRRIKRDVIDRGRTLESVEKQYLETVKPMHELYVEPSKHNADIIVPEGGRNLVALDMLIHRIAGQIGTVPAPITERVPEGA</sequence>
<dbReference type="Gene3D" id="3.40.50.300">
    <property type="entry name" value="P-loop containing nucleotide triphosphate hydrolases"/>
    <property type="match status" value="1"/>
</dbReference>
<dbReference type="GO" id="GO:0005737">
    <property type="term" value="C:cytoplasm"/>
    <property type="evidence" value="ECO:0007669"/>
    <property type="project" value="UniProtKB-SubCell"/>
</dbReference>
<organism evidence="7 8">
    <name type="scientific">Ancrocorticia populi</name>
    <dbReference type="NCBI Taxonomy" id="2175228"/>
    <lineage>
        <taxon>Bacteria</taxon>
        <taxon>Bacillati</taxon>
        <taxon>Actinomycetota</taxon>
        <taxon>Actinomycetes</taxon>
        <taxon>Actinomycetales</taxon>
        <taxon>Actinomycetaceae</taxon>
        <taxon>Ancrocorticia</taxon>
    </lineage>
</organism>
<dbReference type="UniPathway" id="UPA00574">
    <property type="reaction ID" value="UER00637"/>
</dbReference>
<comment type="pathway">
    <text evidence="5">Pyrimidine metabolism; CTP biosynthesis via salvage pathway; CTP from cytidine: step 1/3.</text>
</comment>
<comment type="caution">
    <text evidence="7">The sequence shown here is derived from an EMBL/GenBank/DDBJ whole genome shotgun (WGS) entry which is preliminary data.</text>
</comment>
<dbReference type="GO" id="GO:0043771">
    <property type="term" value="F:cytidine kinase activity"/>
    <property type="evidence" value="ECO:0007669"/>
    <property type="project" value="RHEA"/>
</dbReference>
<comment type="pathway">
    <text evidence="1 5">Pyrimidine metabolism; UMP biosynthesis via salvage pathway; UMP from uridine: step 1/1.</text>
</comment>
<keyword evidence="3 5" id="KW-0547">Nucleotide-binding</keyword>
<evidence type="ECO:0000259" key="6">
    <source>
        <dbReference type="Pfam" id="PF00485"/>
    </source>
</evidence>
<dbReference type="PRINTS" id="PR00988">
    <property type="entry name" value="URIDINKINASE"/>
</dbReference>
<dbReference type="Pfam" id="PF00485">
    <property type="entry name" value="PRK"/>
    <property type="match status" value="1"/>
</dbReference>
<keyword evidence="8" id="KW-1185">Reference proteome</keyword>
<dbReference type="RefSeq" id="WP_109092940.1">
    <property type="nucleotide sequence ID" value="NZ_CAMELQ010000020.1"/>
</dbReference>
<evidence type="ECO:0000313" key="8">
    <source>
        <dbReference type="Proteomes" id="UP000245283"/>
    </source>
</evidence>
<evidence type="ECO:0000256" key="4">
    <source>
        <dbReference type="ARBA" id="ARBA00022777"/>
    </source>
</evidence>
<dbReference type="GO" id="GO:0005524">
    <property type="term" value="F:ATP binding"/>
    <property type="evidence" value="ECO:0007669"/>
    <property type="project" value="UniProtKB-KW"/>
</dbReference>
<dbReference type="NCBIfam" id="TIGR00235">
    <property type="entry name" value="udk"/>
    <property type="match status" value="1"/>
</dbReference>
<dbReference type="Proteomes" id="UP000245283">
    <property type="component" value="Unassembled WGS sequence"/>
</dbReference>
<dbReference type="InterPro" id="IPR027417">
    <property type="entry name" value="P-loop_NTPase"/>
</dbReference>
<dbReference type="InterPro" id="IPR006083">
    <property type="entry name" value="PRK/URK"/>
</dbReference>
<evidence type="ECO:0000256" key="3">
    <source>
        <dbReference type="ARBA" id="ARBA00022741"/>
    </source>
</evidence>
<dbReference type="EC" id="2.7.1.48" evidence="5"/>
<keyword evidence="5" id="KW-0067">ATP-binding</keyword>
<dbReference type="OrthoDB" id="9777642at2"/>
<name>A0A2V1KAV0_9ACTO</name>
<dbReference type="EMBL" id="QETB01000001">
    <property type="protein sequence ID" value="PWF27440.1"/>
    <property type="molecule type" value="Genomic_DNA"/>
</dbReference>
<evidence type="ECO:0000256" key="2">
    <source>
        <dbReference type="ARBA" id="ARBA00022679"/>
    </source>
</evidence>
<dbReference type="SUPFAM" id="SSF52540">
    <property type="entry name" value="P-loop containing nucleoside triphosphate hydrolases"/>
    <property type="match status" value="1"/>
</dbReference>
<comment type="subcellular location">
    <subcellularLocation>
        <location evidence="5">Cytoplasm</location>
    </subcellularLocation>
</comment>
<feature type="domain" description="Phosphoribulokinase/uridine kinase" evidence="6">
    <location>
        <begin position="5"/>
        <end position="189"/>
    </location>
</feature>
<dbReference type="CDD" id="cd02023">
    <property type="entry name" value="UMPK"/>
    <property type="match status" value="1"/>
</dbReference>
<keyword evidence="5" id="KW-0963">Cytoplasm</keyword>
<evidence type="ECO:0000256" key="1">
    <source>
        <dbReference type="ARBA" id="ARBA00004690"/>
    </source>
</evidence>
<comment type="catalytic activity">
    <reaction evidence="5">
        <text>cytidine + ATP = CMP + ADP + H(+)</text>
        <dbReference type="Rhea" id="RHEA:24674"/>
        <dbReference type="ChEBI" id="CHEBI:15378"/>
        <dbReference type="ChEBI" id="CHEBI:17562"/>
        <dbReference type="ChEBI" id="CHEBI:30616"/>
        <dbReference type="ChEBI" id="CHEBI:60377"/>
        <dbReference type="ChEBI" id="CHEBI:456216"/>
        <dbReference type="EC" id="2.7.1.48"/>
    </reaction>
</comment>
<evidence type="ECO:0000313" key="7">
    <source>
        <dbReference type="EMBL" id="PWF27440.1"/>
    </source>
</evidence>
<evidence type="ECO:0000256" key="5">
    <source>
        <dbReference type="RuleBase" id="RU003825"/>
    </source>
</evidence>
<proteinExistence type="inferred from homology"/>
<comment type="catalytic activity">
    <reaction evidence="5">
        <text>uridine + ATP = UMP + ADP + H(+)</text>
        <dbReference type="Rhea" id="RHEA:16825"/>
        <dbReference type="ChEBI" id="CHEBI:15378"/>
        <dbReference type="ChEBI" id="CHEBI:16704"/>
        <dbReference type="ChEBI" id="CHEBI:30616"/>
        <dbReference type="ChEBI" id="CHEBI:57865"/>
        <dbReference type="ChEBI" id="CHEBI:456216"/>
        <dbReference type="EC" id="2.7.1.48"/>
    </reaction>
</comment>
<dbReference type="UniPathway" id="UPA00579">
    <property type="reaction ID" value="UER00640"/>
</dbReference>
<dbReference type="NCBIfam" id="NF004018">
    <property type="entry name" value="PRK05480.1"/>
    <property type="match status" value="1"/>
</dbReference>
<comment type="similarity">
    <text evidence="5">Belongs to the uridine kinase family.</text>
</comment>
<protein>
    <recommendedName>
        <fullName evidence="5">Uridine kinase</fullName>
        <ecNumber evidence="5">2.7.1.48</ecNumber>
    </recommendedName>
</protein>
<dbReference type="AlphaFoldDB" id="A0A2V1KAV0"/>
<accession>A0A2V1KAV0</accession>
<dbReference type="GO" id="GO:0004849">
    <property type="term" value="F:uridine kinase activity"/>
    <property type="evidence" value="ECO:0007669"/>
    <property type="project" value="UniProtKB-EC"/>
</dbReference>
<reference evidence="8" key="1">
    <citation type="submission" date="2018-05" db="EMBL/GenBank/DDBJ databases">
        <authorList>
            <person name="Li Y."/>
        </authorList>
    </citation>
    <scope>NUCLEOTIDE SEQUENCE [LARGE SCALE GENOMIC DNA]</scope>
    <source>
        <strain evidence="8">sk1b4</strain>
    </source>
</reference>